<dbReference type="RefSeq" id="WP_320510623.1">
    <property type="nucleotide sequence ID" value="NZ_JAXCLW010000011.1"/>
</dbReference>
<reference evidence="1 2" key="1">
    <citation type="journal article" date="2016" name="Antonie Van Leeuwenhoek">
        <title>Dongia soli sp. nov., isolated from soil from Dokdo, Korea.</title>
        <authorList>
            <person name="Kim D.U."/>
            <person name="Lee H."/>
            <person name="Kim H."/>
            <person name="Kim S.G."/>
            <person name="Ka J.O."/>
        </authorList>
    </citation>
    <scope>NUCLEOTIDE SEQUENCE [LARGE SCALE GENOMIC DNA]</scope>
    <source>
        <strain evidence="1 2">D78</strain>
    </source>
</reference>
<accession>A0ABU5EH30</accession>
<keyword evidence="2" id="KW-1185">Reference proteome</keyword>
<dbReference type="PANTHER" id="PTHR39332:SF7">
    <property type="entry name" value="SRPBCC FAMILY PROTEIN"/>
    <property type="match status" value="1"/>
</dbReference>
<dbReference type="Proteomes" id="UP001279642">
    <property type="component" value="Unassembled WGS sequence"/>
</dbReference>
<organism evidence="1 2">
    <name type="scientific">Dongia soli</name>
    <dbReference type="NCBI Taxonomy" id="600628"/>
    <lineage>
        <taxon>Bacteria</taxon>
        <taxon>Pseudomonadati</taxon>
        <taxon>Pseudomonadota</taxon>
        <taxon>Alphaproteobacteria</taxon>
        <taxon>Rhodospirillales</taxon>
        <taxon>Dongiaceae</taxon>
        <taxon>Dongia</taxon>
    </lineage>
</organism>
<dbReference type="Pfam" id="PF10604">
    <property type="entry name" value="Polyketide_cyc2"/>
    <property type="match status" value="1"/>
</dbReference>
<dbReference type="PANTHER" id="PTHR39332">
    <property type="entry name" value="BLL4707 PROTEIN"/>
    <property type="match status" value="1"/>
</dbReference>
<protein>
    <submittedName>
        <fullName evidence="1">SRPBCC family protein</fullName>
    </submittedName>
</protein>
<evidence type="ECO:0000313" key="1">
    <source>
        <dbReference type="EMBL" id="MDY0885548.1"/>
    </source>
</evidence>
<dbReference type="Gene3D" id="3.30.530.20">
    <property type="match status" value="1"/>
</dbReference>
<dbReference type="SUPFAM" id="SSF55961">
    <property type="entry name" value="Bet v1-like"/>
    <property type="match status" value="1"/>
</dbReference>
<dbReference type="InterPro" id="IPR023393">
    <property type="entry name" value="START-like_dom_sf"/>
</dbReference>
<gene>
    <name evidence="1" type="ORF">SMD27_22100</name>
</gene>
<proteinExistence type="predicted"/>
<dbReference type="CDD" id="cd07821">
    <property type="entry name" value="PYR_PYL_RCAR_like"/>
    <property type="match status" value="1"/>
</dbReference>
<comment type="caution">
    <text evidence="1">The sequence shown here is derived from an EMBL/GenBank/DDBJ whole genome shotgun (WGS) entry which is preliminary data.</text>
</comment>
<sequence length="146" mass="16767">MPRASVSSVIDAPVEQVWKRIRDFNALPQWHPAIKDSRIEDGLAPDKIGCIRNFNLRDGANFREQLLALSDRDHSYTYVILDSPFGVVNYVSTLKLTPVTDGDRCVVEWYSDFDCEPQRSQELVNTFRQAVYQAGFDALKSHFSRR</sequence>
<dbReference type="EMBL" id="JAXCLW010000011">
    <property type="protein sequence ID" value="MDY0885548.1"/>
    <property type="molecule type" value="Genomic_DNA"/>
</dbReference>
<name>A0ABU5EH30_9PROT</name>
<dbReference type="InterPro" id="IPR019587">
    <property type="entry name" value="Polyketide_cyclase/dehydratase"/>
</dbReference>
<evidence type="ECO:0000313" key="2">
    <source>
        <dbReference type="Proteomes" id="UP001279642"/>
    </source>
</evidence>